<dbReference type="SMART" id="SM00318">
    <property type="entry name" value="SNc"/>
    <property type="match status" value="1"/>
</dbReference>
<keyword evidence="2" id="KW-0472">Membrane</keyword>
<keyword evidence="2" id="KW-1133">Transmembrane helix</keyword>
<dbReference type="InterPro" id="IPR035437">
    <property type="entry name" value="SNase_OB-fold_sf"/>
</dbReference>
<evidence type="ECO:0000259" key="3">
    <source>
        <dbReference type="PROSITE" id="PS50830"/>
    </source>
</evidence>
<sequence length="180" mass="20378">MKGNSSKKLIFIIIAIIFSTMMFSSHFIANTNSVYSFIENNETTNEISGEKPLPTQNNSNNESNNQTKVKYEVKGYCDYIVDGDTLDVEGVGRIRLVGVDTPERNESGYQEAKDYIKGKCLGKTLYLDIDNKKNKDKYGRILAIVYVNGVNINKELLKLNYAEVLYIPPSEFQKGFGKYN</sequence>
<dbReference type="GO" id="GO:0003676">
    <property type="term" value="F:nucleic acid binding"/>
    <property type="evidence" value="ECO:0007669"/>
    <property type="project" value="InterPro"/>
</dbReference>
<dbReference type="InterPro" id="IPR016071">
    <property type="entry name" value="Staphylococal_nuclease_OB-fold"/>
</dbReference>
<dbReference type="SUPFAM" id="SSF50199">
    <property type="entry name" value="Staphylococcal nuclease"/>
    <property type="match status" value="1"/>
</dbReference>
<reference evidence="4 5" key="1">
    <citation type="submission" date="2016-04" db="EMBL/GenBank/DDBJ databases">
        <title>Genome sequence of Methanobrevibacter filiformis DSM 11501.</title>
        <authorList>
            <person name="Poehlein A."/>
            <person name="Seedorf H."/>
            <person name="Daniel R."/>
        </authorList>
    </citation>
    <scope>NUCLEOTIDE SEQUENCE [LARGE SCALE GENOMIC DNA]</scope>
    <source>
        <strain evidence="4 5">DSM 11501</strain>
    </source>
</reference>
<name>A0A166DAF9_9EURY</name>
<dbReference type="PROSITE" id="PS01284">
    <property type="entry name" value="TNASE_2"/>
    <property type="match status" value="1"/>
</dbReference>
<proteinExistence type="predicted"/>
<dbReference type="Proteomes" id="UP000077066">
    <property type="component" value="Unassembled WGS sequence"/>
</dbReference>
<keyword evidence="4" id="KW-0540">Nuclease</keyword>
<keyword evidence="4" id="KW-0255">Endonuclease</keyword>
<organism evidence="4 5">
    <name type="scientific">Methanobrevibacter filiformis</name>
    <dbReference type="NCBI Taxonomy" id="55758"/>
    <lineage>
        <taxon>Archaea</taxon>
        <taxon>Methanobacteriati</taxon>
        <taxon>Methanobacteriota</taxon>
        <taxon>Methanomada group</taxon>
        <taxon>Methanobacteria</taxon>
        <taxon>Methanobacteriales</taxon>
        <taxon>Methanobacteriaceae</taxon>
        <taxon>Methanobrevibacter</taxon>
    </lineage>
</organism>
<evidence type="ECO:0000313" key="4">
    <source>
        <dbReference type="EMBL" id="KZX15379.1"/>
    </source>
</evidence>
<keyword evidence="5" id="KW-1185">Reference proteome</keyword>
<dbReference type="InterPro" id="IPR002071">
    <property type="entry name" value="Thermonucl_AS"/>
</dbReference>
<dbReference type="Gene3D" id="2.40.50.90">
    <property type="match status" value="1"/>
</dbReference>
<dbReference type="GO" id="GO:0004519">
    <property type="term" value="F:endonuclease activity"/>
    <property type="evidence" value="ECO:0007669"/>
    <property type="project" value="UniProtKB-KW"/>
</dbReference>
<feature type="region of interest" description="Disordered" evidence="1">
    <location>
        <begin position="46"/>
        <end position="65"/>
    </location>
</feature>
<dbReference type="EMBL" id="LWMT01000098">
    <property type="protein sequence ID" value="KZX15379.1"/>
    <property type="molecule type" value="Genomic_DNA"/>
</dbReference>
<comment type="caution">
    <text evidence="4">The sequence shown here is derived from an EMBL/GenBank/DDBJ whole genome shotgun (WGS) entry which is preliminary data.</text>
</comment>
<protein>
    <submittedName>
        <fullName evidence="4">Endonuclease YncB</fullName>
        <ecNumber evidence="4">3.1.-.-</ecNumber>
    </submittedName>
</protein>
<evidence type="ECO:0000313" key="5">
    <source>
        <dbReference type="Proteomes" id="UP000077066"/>
    </source>
</evidence>
<dbReference type="PATRIC" id="fig|55758.3.peg.760"/>
<dbReference type="AlphaFoldDB" id="A0A166DAF9"/>
<feature type="domain" description="TNase-like" evidence="3">
    <location>
        <begin position="71"/>
        <end position="180"/>
    </location>
</feature>
<feature type="transmembrane region" description="Helical" evidence="2">
    <location>
        <begin position="9"/>
        <end position="29"/>
    </location>
</feature>
<dbReference type="GO" id="GO:0016787">
    <property type="term" value="F:hydrolase activity"/>
    <property type="evidence" value="ECO:0007669"/>
    <property type="project" value="UniProtKB-KW"/>
</dbReference>
<keyword evidence="2" id="KW-0812">Transmembrane</keyword>
<dbReference type="STRING" id="55758.MBFIL_06800"/>
<dbReference type="PROSITE" id="PS50830">
    <property type="entry name" value="TNASE_3"/>
    <property type="match status" value="1"/>
</dbReference>
<evidence type="ECO:0000256" key="2">
    <source>
        <dbReference type="SAM" id="Phobius"/>
    </source>
</evidence>
<gene>
    <name evidence="4" type="primary">yncB</name>
    <name evidence="4" type="ORF">MBFIL_06800</name>
</gene>
<accession>A0A166DAF9</accession>
<keyword evidence="4" id="KW-0378">Hydrolase</keyword>
<dbReference type="Pfam" id="PF00565">
    <property type="entry name" value="SNase"/>
    <property type="match status" value="1"/>
</dbReference>
<dbReference type="EC" id="3.1.-.-" evidence="4"/>
<evidence type="ECO:0000256" key="1">
    <source>
        <dbReference type="SAM" id="MobiDB-lite"/>
    </source>
</evidence>